<feature type="domain" description="SIS" evidence="2">
    <location>
        <begin position="31"/>
        <end position="166"/>
    </location>
</feature>
<dbReference type="GO" id="GO:0016787">
    <property type="term" value="F:hydrolase activity"/>
    <property type="evidence" value="ECO:0007669"/>
    <property type="project" value="UniProtKB-KW"/>
</dbReference>
<reference evidence="3 4" key="1">
    <citation type="submission" date="2024-10" db="EMBL/GenBank/DDBJ databases">
        <title>The Natural Products Discovery Center: Release of the First 8490 Sequenced Strains for Exploring Actinobacteria Biosynthetic Diversity.</title>
        <authorList>
            <person name="Kalkreuter E."/>
            <person name="Kautsar S.A."/>
            <person name="Yang D."/>
            <person name="Bader C.D."/>
            <person name="Teijaro C.N."/>
            <person name="Fluegel L."/>
            <person name="Davis C.M."/>
            <person name="Simpson J.R."/>
            <person name="Lauterbach L."/>
            <person name="Steele A.D."/>
            <person name="Gui C."/>
            <person name="Meng S."/>
            <person name="Li G."/>
            <person name="Viehrig K."/>
            <person name="Ye F."/>
            <person name="Su P."/>
            <person name="Kiefer A.F."/>
            <person name="Nichols A."/>
            <person name="Cepeda A.J."/>
            <person name="Yan W."/>
            <person name="Fan B."/>
            <person name="Jiang Y."/>
            <person name="Adhikari A."/>
            <person name="Zheng C.-J."/>
            <person name="Schuster L."/>
            <person name="Cowan T.M."/>
            <person name="Smanski M.J."/>
            <person name="Chevrette M.G."/>
            <person name="De Carvalho L.P.S."/>
            <person name="Shen B."/>
        </authorList>
    </citation>
    <scope>NUCLEOTIDE SEQUENCE [LARGE SCALE GENOMIC DNA]</scope>
    <source>
        <strain evidence="3 4">NPDC015755</strain>
    </source>
</reference>
<dbReference type="PANTHER" id="PTHR10937">
    <property type="entry name" value="GLUCOSAMINE--FRUCTOSE-6-PHOSPHATE AMINOTRANSFERASE, ISOMERIZING"/>
    <property type="match status" value="1"/>
</dbReference>
<dbReference type="EC" id="3.5.-.-" evidence="3"/>
<protein>
    <submittedName>
        <fullName evidence="3">SIS domain-containing protein</fullName>
        <ecNumber evidence="3">3.5.-.-</ecNumber>
    </submittedName>
</protein>
<organism evidence="3 4">
    <name type="scientific">Streptomyces lateritius</name>
    <dbReference type="NCBI Taxonomy" id="67313"/>
    <lineage>
        <taxon>Bacteria</taxon>
        <taxon>Bacillati</taxon>
        <taxon>Actinomycetota</taxon>
        <taxon>Actinomycetes</taxon>
        <taxon>Kitasatosporales</taxon>
        <taxon>Streptomycetaceae</taxon>
        <taxon>Streptomyces</taxon>
    </lineage>
</organism>
<dbReference type="PANTHER" id="PTHR10937:SF4">
    <property type="entry name" value="GLUCOSAMINE-6-PHOSPHATE DEAMINASE"/>
    <property type="match status" value="1"/>
</dbReference>
<evidence type="ECO:0000313" key="4">
    <source>
        <dbReference type="Proteomes" id="UP001603013"/>
    </source>
</evidence>
<keyword evidence="1" id="KW-0677">Repeat</keyword>
<dbReference type="InterPro" id="IPR001347">
    <property type="entry name" value="SIS_dom"/>
</dbReference>
<name>A0ABW6YG14_9ACTN</name>
<dbReference type="Gene3D" id="3.40.50.10490">
    <property type="entry name" value="Glucose-6-phosphate isomerase like protein, domain 1"/>
    <property type="match status" value="3"/>
</dbReference>
<evidence type="ECO:0000256" key="1">
    <source>
        <dbReference type="ARBA" id="ARBA00022737"/>
    </source>
</evidence>
<accession>A0ABW6YG14</accession>
<dbReference type="Proteomes" id="UP001603013">
    <property type="component" value="Unassembled WGS sequence"/>
</dbReference>
<dbReference type="InterPro" id="IPR035490">
    <property type="entry name" value="GlmS/FrlB_SIS"/>
</dbReference>
<keyword evidence="3" id="KW-0378">Hydrolase</keyword>
<dbReference type="InterPro" id="IPR035466">
    <property type="entry name" value="GlmS/AgaS_SIS"/>
</dbReference>
<gene>
    <name evidence="3" type="ORF">ACF05T_22175</name>
</gene>
<dbReference type="SUPFAM" id="SSF53697">
    <property type="entry name" value="SIS domain"/>
    <property type="match status" value="1"/>
</dbReference>
<dbReference type="EMBL" id="JBIBSM010000012">
    <property type="protein sequence ID" value="MFF8278795.1"/>
    <property type="molecule type" value="Genomic_DNA"/>
</dbReference>
<comment type="caution">
    <text evidence="3">The sequence shown here is derived from an EMBL/GenBank/DDBJ whole genome shotgun (WGS) entry which is preliminary data.</text>
</comment>
<evidence type="ECO:0000259" key="2">
    <source>
        <dbReference type="PROSITE" id="PS51464"/>
    </source>
</evidence>
<keyword evidence="4" id="KW-1185">Reference proteome</keyword>
<dbReference type="RefSeq" id="WP_391935883.1">
    <property type="nucleotide sequence ID" value="NZ_JBIBSM010000012.1"/>
</dbReference>
<evidence type="ECO:0000313" key="3">
    <source>
        <dbReference type="EMBL" id="MFF8278795.1"/>
    </source>
</evidence>
<dbReference type="PROSITE" id="PS51464">
    <property type="entry name" value="SIS"/>
    <property type="match status" value="1"/>
</dbReference>
<dbReference type="InterPro" id="IPR046348">
    <property type="entry name" value="SIS_dom_sf"/>
</dbReference>
<proteinExistence type="predicted"/>
<dbReference type="CDD" id="cd05008">
    <property type="entry name" value="SIS_GlmS_GlmD_1"/>
    <property type="match status" value="1"/>
</dbReference>
<dbReference type="CDD" id="cd05009">
    <property type="entry name" value="SIS_GlmS_GlmD_2"/>
    <property type="match status" value="1"/>
</dbReference>
<sequence length="328" mass="33831">MATSGPSRTAVEITSQPACWRKAAETLPQHRPALPARGERVAVVGCGTSWFIAQAYARLRESGGHGETDAFAASEFPRGRGYDRVLAITRSGTTTEVLDLLAEVAGPVPTGALTADPATPVMSAADAVAVLDFADEESVVQTRFATTALALLRAHLEAEGALPAGVRTVEEAAGDAERAVSAPLAAGITGAEQFTFLGTGWTYGLALEAGLKMREAAGAWTEAYPAMEYRHGPISITAPGRVAWAFGPVPTGLADDVARVGGTFVAESGTAADHLDPMADLIRAQRLAVLLAEAQGQDPDRPRNLTRSVVLTATAATAATAGTAGEND</sequence>